<dbReference type="InterPro" id="IPR001451">
    <property type="entry name" value="Hexapep"/>
</dbReference>
<reference evidence="1 2" key="1">
    <citation type="submission" date="2016-09" db="EMBL/GenBank/DDBJ databases">
        <title>Chromobacterium muskegensis sp. nov., an insecticidal bacterium isolated from Sphagnum bogs.</title>
        <authorList>
            <person name="Sparks M.E."/>
            <person name="Blackburn M.B."/>
            <person name="Gundersen-Rindal D.E."/>
            <person name="Mitchell A."/>
            <person name="Farrar R."/>
            <person name="Kuhar D."/>
        </authorList>
    </citation>
    <scope>NUCLEOTIDE SEQUENCE [LARGE SCALE GENOMIC DNA]</scope>
    <source>
        <strain evidence="1 2">14B-1</strain>
    </source>
</reference>
<dbReference type="SUPFAM" id="SSF51161">
    <property type="entry name" value="Trimeric LpxA-like enzymes"/>
    <property type="match status" value="1"/>
</dbReference>
<dbReference type="InterPro" id="IPR011004">
    <property type="entry name" value="Trimer_LpxA-like_sf"/>
</dbReference>
<dbReference type="InterPro" id="IPR051159">
    <property type="entry name" value="Hexapeptide_acetyltransf"/>
</dbReference>
<gene>
    <name evidence="1" type="ORF">BI344_13990</name>
</gene>
<dbReference type="EMBL" id="MKCT01000009">
    <property type="protein sequence ID" value="OHX20833.1"/>
    <property type="molecule type" value="Genomic_DNA"/>
</dbReference>
<dbReference type="Pfam" id="PF00132">
    <property type="entry name" value="Hexapep"/>
    <property type="match status" value="1"/>
</dbReference>
<evidence type="ECO:0000313" key="1">
    <source>
        <dbReference type="EMBL" id="OHX20833.1"/>
    </source>
</evidence>
<keyword evidence="2" id="KW-1185">Reference proteome</keyword>
<dbReference type="Gene3D" id="2.160.10.10">
    <property type="entry name" value="Hexapeptide repeat proteins"/>
    <property type="match status" value="1"/>
</dbReference>
<comment type="caution">
    <text evidence="1">The sequence shown here is derived from an EMBL/GenBank/DDBJ whole genome shotgun (WGS) entry which is preliminary data.</text>
</comment>
<dbReference type="CDD" id="cd04647">
    <property type="entry name" value="LbH_MAT_like"/>
    <property type="match status" value="1"/>
</dbReference>
<protein>
    <submittedName>
        <fullName evidence="1">Acetyltransferase</fullName>
    </submittedName>
</protein>
<dbReference type="Proteomes" id="UP000180280">
    <property type="component" value="Unassembled WGS sequence"/>
</dbReference>
<dbReference type="PANTHER" id="PTHR23416">
    <property type="entry name" value="SIALIC ACID SYNTHASE-RELATED"/>
    <property type="match status" value="1"/>
</dbReference>
<proteinExistence type="predicted"/>
<organism evidence="1 2">
    <name type="scientific">Chromobacterium sphagni</name>
    <dbReference type="NCBI Taxonomy" id="1903179"/>
    <lineage>
        <taxon>Bacteria</taxon>
        <taxon>Pseudomonadati</taxon>
        <taxon>Pseudomonadota</taxon>
        <taxon>Betaproteobacteria</taxon>
        <taxon>Neisseriales</taxon>
        <taxon>Chromobacteriaceae</taxon>
        <taxon>Chromobacterium</taxon>
    </lineage>
</organism>
<name>A0ABX3CFC0_9NEIS</name>
<sequence length="163" mass="17313">MGRMNKVYGVENIHLGNKVSIGDFCWLEAVDRYGSQQFTPLLELRSGTSLSDAVHISAATRIVIGENCLLGSRIYIGDHSHGAGRPDPASLQVPPGQRALANIAAIDIGANCWICDGAVILAGCRIHSGSVIAANAVVRLQTDEPALIAGNPAKVIHYFRQAQ</sequence>
<evidence type="ECO:0000313" key="2">
    <source>
        <dbReference type="Proteomes" id="UP000180280"/>
    </source>
</evidence>
<accession>A0ABX3CFC0</accession>